<feature type="disulfide bond" evidence="11">
    <location>
        <begin position="596"/>
        <end position="608"/>
    </location>
</feature>
<dbReference type="GO" id="GO:0005201">
    <property type="term" value="F:extracellular matrix structural constituent"/>
    <property type="evidence" value="ECO:0007669"/>
    <property type="project" value="TreeGrafter"/>
</dbReference>
<feature type="domain" description="Laminin EGF-like" evidence="15">
    <location>
        <begin position="504"/>
        <end position="549"/>
    </location>
</feature>
<keyword evidence="5" id="KW-0677">Repeat</keyword>
<feature type="domain" description="Laminin EGF-like" evidence="15">
    <location>
        <begin position="1380"/>
        <end position="1425"/>
    </location>
</feature>
<dbReference type="SMART" id="SM00282">
    <property type="entry name" value="LamG"/>
    <property type="match status" value="5"/>
</dbReference>
<dbReference type="GO" id="GO:0009888">
    <property type="term" value="P:tissue development"/>
    <property type="evidence" value="ECO:0007669"/>
    <property type="project" value="TreeGrafter"/>
</dbReference>
<dbReference type="Gene3D" id="2.60.120.200">
    <property type="match status" value="5"/>
</dbReference>
<reference evidence="18 19" key="1">
    <citation type="submission" date="2018-04" db="EMBL/GenBank/DDBJ databases">
        <title>The genome of golden apple snail Pomacea canaliculata provides insight into stress tolerance and invasive adaptation.</title>
        <authorList>
            <person name="Liu C."/>
            <person name="Liu B."/>
            <person name="Ren Y."/>
            <person name="Zhang Y."/>
            <person name="Wang H."/>
            <person name="Li S."/>
            <person name="Jiang F."/>
            <person name="Yin L."/>
            <person name="Zhang G."/>
            <person name="Qian W."/>
            <person name="Fan W."/>
        </authorList>
    </citation>
    <scope>NUCLEOTIDE SEQUENCE [LARGE SCALE GENOMIC DNA]</scope>
    <source>
        <strain evidence="18">SZHN2017</strain>
        <tissue evidence="18">Muscle</tissue>
    </source>
</reference>
<organism evidence="18 19">
    <name type="scientific">Pomacea canaliculata</name>
    <name type="common">Golden apple snail</name>
    <dbReference type="NCBI Taxonomy" id="400727"/>
    <lineage>
        <taxon>Eukaryota</taxon>
        <taxon>Metazoa</taxon>
        <taxon>Spiralia</taxon>
        <taxon>Lophotrochozoa</taxon>
        <taxon>Mollusca</taxon>
        <taxon>Gastropoda</taxon>
        <taxon>Caenogastropoda</taxon>
        <taxon>Architaenioglossa</taxon>
        <taxon>Ampullarioidea</taxon>
        <taxon>Ampullariidae</taxon>
        <taxon>Pomacea</taxon>
    </lineage>
</organism>
<feature type="domain" description="Laminin EGF-like" evidence="15">
    <location>
        <begin position="1957"/>
        <end position="2003"/>
    </location>
</feature>
<evidence type="ECO:0000256" key="4">
    <source>
        <dbReference type="ARBA" id="ARBA00022729"/>
    </source>
</evidence>
<evidence type="ECO:0000256" key="9">
    <source>
        <dbReference type="ARBA" id="ARBA00023292"/>
    </source>
</evidence>
<dbReference type="InterPro" id="IPR013320">
    <property type="entry name" value="ConA-like_dom_sf"/>
</dbReference>
<feature type="disulfide bond" evidence="11">
    <location>
        <begin position="1539"/>
        <end position="1548"/>
    </location>
</feature>
<dbReference type="OrthoDB" id="5984158at2759"/>
<keyword evidence="9 11" id="KW-0424">Laminin EGF-like domain</keyword>
<feature type="coiled-coil region" evidence="12">
    <location>
        <begin position="2359"/>
        <end position="2386"/>
    </location>
</feature>
<dbReference type="SMART" id="SM00180">
    <property type="entry name" value="EGF_Lam"/>
    <property type="match status" value="21"/>
</dbReference>
<feature type="disulfide bond" evidence="11">
    <location>
        <begin position="1976"/>
        <end position="1985"/>
    </location>
</feature>
<feature type="disulfide bond" evidence="11">
    <location>
        <begin position="460"/>
        <end position="477"/>
    </location>
</feature>
<dbReference type="InterPro" id="IPR056863">
    <property type="entry name" value="LMN_ATRN_NET-like_EGF"/>
</dbReference>
<evidence type="ECO:0000256" key="12">
    <source>
        <dbReference type="SAM" id="Coils"/>
    </source>
</evidence>
<evidence type="ECO:0000313" key="18">
    <source>
        <dbReference type="EMBL" id="PVD23436.1"/>
    </source>
</evidence>
<keyword evidence="6" id="KW-0084">Basement membrane</keyword>
<feature type="disulfide bond" evidence="11">
    <location>
        <begin position="643"/>
        <end position="660"/>
    </location>
</feature>
<dbReference type="GO" id="GO:0009887">
    <property type="term" value="P:animal organ morphogenesis"/>
    <property type="evidence" value="ECO:0007669"/>
    <property type="project" value="TreeGrafter"/>
</dbReference>
<dbReference type="SMART" id="SM00281">
    <property type="entry name" value="LamB"/>
    <property type="match status" value="1"/>
</dbReference>
<feature type="disulfide bond" evidence="11">
    <location>
        <begin position="641"/>
        <end position="653"/>
    </location>
</feature>
<feature type="coiled-coil region" evidence="12">
    <location>
        <begin position="2524"/>
        <end position="2551"/>
    </location>
</feature>
<feature type="disulfide bond" evidence="11">
    <location>
        <begin position="552"/>
        <end position="569"/>
    </location>
</feature>
<feature type="domain" description="Laminin EGF-like" evidence="15">
    <location>
        <begin position="458"/>
        <end position="503"/>
    </location>
</feature>
<feature type="domain" description="Laminin EGF-like" evidence="15">
    <location>
        <begin position="550"/>
        <end position="595"/>
    </location>
</feature>
<dbReference type="STRING" id="400727.A0A2T7NQK2"/>
<feature type="disulfide bond" evidence="11">
    <location>
        <begin position="1493"/>
        <end position="1502"/>
    </location>
</feature>
<dbReference type="FunFam" id="2.10.25.10:FF:000069">
    <property type="entry name" value="Laminin subunit alpha 1"/>
    <property type="match status" value="1"/>
</dbReference>
<dbReference type="SMART" id="SM00136">
    <property type="entry name" value="LamNT"/>
    <property type="match status" value="1"/>
</dbReference>
<dbReference type="FunFam" id="2.10.25.10:FF:000388">
    <property type="entry name" value="Laminin subunit alpha"/>
    <property type="match status" value="1"/>
</dbReference>
<feature type="disulfide bond" evidence="11">
    <location>
        <begin position="550"/>
        <end position="562"/>
    </location>
</feature>
<feature type="domain" description="Laminin EGF-like" evidence="15">
    <location>
        <begin position="413"/>
        <end position="457"/>
    </location>
</feature>
<feature type="disulfide bond" evidence="11">
    <location>
        <begin position="433"/>
        <end position="442"/>
    </location>
</feature>
<dbReference type="Pfam" id="PF00052">
    <property type="entry name" value="Laminin_B"/>
    <property type="match status" value="1"/>
</dbReference>
<feature type="disulfide bond" evidence="11">
    <location>
        <begin position="616"/>
        <end position="625"/>
    </location>
</feature>
<dbReference type="FunFam" id="2.10.25.10:FF:000209">
    <property type="entry name" value="Laminin subunit alpha 5"/>
    <property type="match status" value="2"/>
</dbReference>
<keyword evidence="7 11" id="KW-1015">Disulfide bond</keyword>
<dbReference type="CDD" id="cd00055">
    <property type="entry name" value="EGF_Lam"/>
    <property type="match status" value="21"/>
</dbReference>
<evidence type="ECO:0000259" key="15">
    <source>
        <dbReference type="PROSITE" id="PS50027"/>
    </source>
</evidence>
<comment type="caution">
    <text evidence="18">The sequence shown here is derived from an EMBL/GenBank/DDBJ whole genome shotgun (WGS) entry which is preliminary data.</text>
</comment>
<feature type="coiled-coil region" evidence="12">
    <location>
        <begin position="2599"/>
        <end position="2668"/>
    </location>
</feature>
<feature type="disulfide bond" evidence="11">
    <location>
        <begin position="1380"/>
        <end position="1392"/>
    </location>
</feature>
<dbReference type="PROSITE" id="PS50025">
    <property type="entry name" value="LAM_G_DOMAIN"/>
    <property type="match status" value="5"/>
</dbReference>
<dbReference type="InterPro" id="IPR000034">
    <property type="entry name" value="Laminin_IV"/>
</dbReference>
<feature type="region of interest" description="Disordered" evidence="13">
    <location>
        <begin position="2474"/>
        <end position="2503"/>
    </location>
</feature>
<evidence type="ECO:0000256" key="10">
    <source>
        <dbReference type="PROSITE-ProRule" id="PRU00122"/>
    </source>
</evidence>
<feature type="domain" description="Laminin EGF-like" evidence="15">
    <location>
        <begin position="1904"/>
        <end position="1956"/>
    </location>
</feature>
<evidence type="ECO:0000256" key="3">
    <source>
        <dbReference type="ARBA" id="ARBA00022530"/>
    </source>
</evidence>
<feature type="disulfide bond" evidence="11">
    <location>
        <begin position="525"/>
        <end position="534"/>
    </location>
</feature>
<feature type="domain" description="Laminin G" evidence="14">
    <location>
        <begin position="3041"/>
        <end position="3217"/>
    </location>
</feature>
<dbReference type="Pfam" id="PF00054">
    <property type="entry name" value="Laminin_G_1"/>
    <property type="match status" value="1"/>
</dbReference>
<keyword evidence="12" id="KW-0175">Coiled coil</keyword>
<evidence type="ECO:0000256" key="8">
    <source>
        <dbReference type="ARBA" id="ARBA00023180"/>
    </source>
</evidence>
<dbReference type="PROSITE" id="PS51115">
    <property type="entry name" value="LAMININ_IVA"/>
    <property type="match status" value="1"/>
</dbReference>
<feature type="disulfide bond" evidence="11">
    <location>
        <begin position="1382"/>
        <end position="1399"/>
    </location>
</feature>
<feature type="domain" description="Laminin G" evidence="14">
    <location>
        <begin position="2861"/>
        <end position="3033"/>
    </location>
</feature>
<dbReference type="InterPro" id="IPR050440">
    <property type="entry name" value="Laminin/Netrin_ECM"/>
</dbReference>
<keyword evidence="8" id="KW-0325">Glycoprotein</keyword>
<dbReference type="FunFam" id="2.10.25.10:FF:000407">
    <property type="entry name" value="Laminin subunit alpha-3"/>
    <property type="match status" value="1"/>
</dbReference>
<feature type="domain" description="Laminin IV type A" evidence="16">
    <location>
        <begin position="1580"/>
        <end position="1765"/>
    </location>
</feature>
<dbReference type="Gene3D" id="2.10.25.10">
    <property type="entry name" value="Laminin"/>
    <property type="match status" value="20"/>
</dbReference>
<feature type="domain" description="Laminin G" evidence="14">
    <location>
        <begin position="3278"/>
        <end position="3396"/>
    </location>
</feature>
<comment type="caution">
    <text evidence="11">Lacks conserved residue(s) required for the propagation of feature annotation.</text>
</comment>
<feature type="domain" description="Laminin EGF-like" evidence="15">
    <location>
        <begin position="1470"/>
        <end position="1522"/>
    </location>
</feature>
<evidence type="ECO:0000256" key="5">
    <source>
        <dbReference type="ARBA" id="ARBA00022737"/>
    </source>
</evidence>
<keyword evidence="3" id="KW-0272">Extracellular matrix</keyword>
<feature type="disulfide bond" evidence="11">
    <location>
        <begin position="1928"/>
        <end position="1937"/>
    </location>
</feature>
<accession>A0A2T7NQK2</accession>
<feature type="domain" description="Laminin EGF-like" evidence="15">
    <location>
        <begin position="1426"/>
        <end position="1469"/>
    </location>
</feature>
<dbReference type="FunFam" id="2.10.25.10:FF:000090">
    <property type="entry name" value="laminin subunit alpha"/>
    <property type="match status" value="1"/>
</dbReference>
<dbReference type="FunFam" id="2.10.25.10:FF:000051">
    <property type="entry name" value="Laminin subunit alpha 4"/>
    <property type="match status" value="1"/>
</dbReference>
<feature type="domain" description="Laminin EGF-like" evidence="15">
    <location>
        <begin position="687"/>
        <end position="745"/>
    </location>
</feature>
<sequence>MATREKPSGVVTNFVLALSVQILTLYLFTAQGQVLTPPYFNLAQGSTIIATATCGVDVSRPELFCRLTGATGERQEDRVEVIQGQSCDYCNPNLSDQDHRPEYAIDGTERWWQSPPLSRGMQFNEVNLTIPLGQEFHVAYVFIRMANSPRPGVWVLERSTDFGKTWQPWQYFADTPSDCYRFFNTRADEPLLRDDQVLCTTEFSKVVPLEGGEIVVSLVNGRPSAQNFSNVDALQQWTKATDVQLRMLRTKTLLGHLMAVERQDPTVTRRYYYSIKDISIGGRCVCNGHANSCDRPPEAQSTKLLCYCEHNTCGEQCETCCPGFVQKRWRRARVNDPFECEPCQCYGHASDCIFDEEVERQRRSIDIHGVFEGGGVCQNCQHNTTGINCEKCVFGFYRPYDVPRDAIDACRPCECDLRVSTGDCEEGTGRCFCRPEYTGLNCDRCNIGYYGYPNCIPCDCHIKGTEDGICTVATGICPCKVNYDGRKCDMCALGYYNFPECTECECNPIGSASTKCDLESGQCECRSNYGSRDCGACADGFFRYPTCEYCNCDPSGTVDEICDKQFGECMCKQNYTGERCDRCEPGFYGYPSCEECRCVEPGSRSSVCAESGQCQCKANFAGRTCDRCAAGYYRYPDCIPCQCDLYGSLSVSCEQVTGQCSCRDNFQGQMCDKCKENFYNYPMCEVCNCNPNGAKEIPGYPLGGCGIITMGLLCECKEQVQGRICDQCKPGYWNLNRNNPQGCEACTCYKAGTLTGSTVCDTMTGQCTCKPDVGGRDCDQCRDGFYNLQENNPFGCSNCMCNMGGSQSPVCNKMTGQCRCRPRVTGQKCDQPIKSHFYPDLHQLKLEIEDGVTPEGAQIRYGYDEYIFPGYSWRGYAILTNVQSEVLLDVNIRIPSLYQIIYHYVSRNDNPIRGDITLTPDSPTDVAQHGEIIFLPTFDPKFAKVTSGGVSSFVLNPGRWTVSTKVPNIAFLDYFVLIPQDYYEASVLQQRVTSPCELPGDSGPCLHYQYPDLDGFSSVSGINGFTIVDQQRIPVETYPDVNVTAELGITGLAHLKPTQRRFTVNLYVPKSDQYVLILTYLNPTNRSQHLDANVASLSGTDKAKLTLHSCQYSTLCRQVFKTEDNMVAVFNITTGYVSITFVGSEDVDLGIDSVTAIPYGEWSSEFIRPRIICIRINGICIPSSYSLPVGTARVDFELPPNLGRQTVDIPVNIVDTSVKLVQLNATDRDIQICSTVNRPGRYIILFQYFLPTEIGFDIPVTVYVNGQPVEGIFKPNYCPSISGCRGAVLFNDNNIITLNDANICIVVNNTAGGRIWLDYALIVPAEQHGRGDLELLPIDKSGDFLTMCVNEGFELKDDSRFCQDSVFTLTTEFNKGAVQCDCNVDGSLNFNCHSFGGQCQCRDNVIGRTCSACRPGYYGFPRCKPCNCPFGLCHVLTGECICPPRVEGDHCDRCEPEAYGYDPLVGCQECRCNPRGVAGGNLNCDQITGQCQCLPNVGGRKCDTCLPGYHSFPYCSACDCDPAGTEKDICNQVTSQCLCKAGVVGSRCDQCADGMFHLSSENPRGCTSCFCFGTTTRCVSTSLRWDEVNTMDEWEITNTLDGFVIEAGNTIAVKALNNIVDNNEAMYWVAPTLYLGNKISSYGGDLSYTVLFTLPRDLPEGAVGLVKPDIILMGNNMTIVHTNLQQPVPSTPLDMTISLFEYNFRHAGSGGVVSREQFMMILYSLKALHIRASYFSQVDEVRLSDVRLQIASETGVGAYALSVEQCECPASYQGYSCQNCALGHYRSRSTPYLGICVRCNCNGHTNECDPVTGKCFNCGGNTVGPNCEQCLPGFFGDPTRGDCQMCSCPLPVASNNFASSCVLASDGVGNYCQCFPGYYGRSCESCGPGYFGNPMEIGSTCNPCSCSGNIDTTRFGSCDRFTGQCLKCLNNTAGTHCEVCKDWYWGDAVQRKDCQECSCDQCGSNSCDKQTGFCECKTNIVGSSCDQCAPYTWGFNYCLGCRLCECGLGSVTPQCDLQTGHCECQPGVQGSKCDQCQHGHWNLGPSGCQECNCLSDGAVGCDDKTGRCLCLPGVTGLTCDRCLDRWVLVPGQGCQECDYCIHLLLDDMDILNRNVITVRRQLADVSVGVAAFQRLEEYNNSVSILKPRIAELYKIDQNEMQETLNPLKQGLATVASSAGETLDMANQAKAQSELIFQSGTVLSTEASTAEAMIHEQFTVAENAVQFVRSVLAQIIASIKVTNIETYITEAERILTAIQALDFASSNASVVLELENTKAVLMKIAALEAQAKAQFNITAGTEENIEELNKRLFDLRDKAETEISMEALDNIQRLRAQNLETLQGLKEGIESLDGETQTLLKDSEMLLGEAREALQNATSNLQELGVESSKMQTAVQELSVVVEKLETGVMNVEPLVSQAFLHAQNLQGQAMDLDNLYNNTRDQSANALTAAQAYQNIGKFITAAHNNSNEAIEDAERALNESSGSGEKSAESLRKSRDLQTDADEAFSKTSEALYNDINNARTMIEEVSGENEKVMKHINEIRNELEDLEKGTPESLNQAVVNRSEVTSNNLKGTTERVDRIIALLPEDQHKLESINPNRTFANLKMKSIETNIEEVKNNRPVVGSLVQPLLTNASWLVGIGEKLELNVQALRRKIELAQEQANRIRVGLKFLGNTTVTARNPPKLYQAGSFSRLSLYFKTTQSDGLILYVGGEQPVENFQNDFLSLELEGGLLVYKYNLGSGLARIASLTPVNDGQWHQAIAERTGKTGTLTIRTDRQEDQKVEGTSEGTFAVLELNPATTKFYLGGVPSDVELPVTTTFFQGSLEDIKFDDDPVGLWNFVDAENNLRGELARDVMKEIVSNGMRFNGMGYVVLNRDQLGLRSRKSEIQLQFQTYSESGLLVYMGDYKRDFLSIELKEGRVVFQYDLGGGSVALSSADKYNDGQWHSVTVVRQNQQGLLRMDEKEVDRKSSSGSLVDLSTTQDIFIGGFDQVLVPSVNVGSHGFDGCIQNVVFGNLPWDLNENLRAKGVLRGCPAKVARIATYHEARPDRFMAVDLEGGVGSEFNITFKMRTRQSQALLLYIADEPQNGVFSVSVVDGKIVVRSLPAGETMDLVSRVNTYNDGNWHYVSIMKVQLELTMNIDDSEMLSLTASGSPSLLTTTPIYLGGVPNDYSIKSGAAPTTEHLIGCIGDVTVNEKFVNFANIMDAHRMGVSLVECSIKSDKELKEEQEAQVSVVTPASPTDEEGTPALMETTTTTPLYQCALPLEPSIAEDAEVSGVRFGLTSNSRQEYPVQQARIRIRSAFSVEFKTTGRNGLIFYVADAKHIDFIGLYMKEGRITYSFNCGSGTGTLSSTETYNDGQWHKAGVVSFPGCIRNVRVHDDEFGTPIKETNTTPCSAAYETGTFFSSSGGYVQQFDLFKVGRDMEIKMDVRPRSSSGVLLAVHGPMDYVILQLVEGKVILSADNGAGLMTTVFTPPAVNSLCDGNWHKIEANKNKNVVTLLVDGVQAPEPGIGSAKVTAADTNDPLYIGGLPDKGAKGVLTNETFVGCIRNLHLNDRLQYLASGISTGDVRHGYCPIA</sequence>
<dbReference type="Pfam" id="PF24973">
    <property type="entry name" value="EGF_LMN_ATRN"/>
    <property type="match status" value="1"/>
</dbReference>
<feature type="disulfide bond" evidence="11">
    <location>
        <begin position="662"/>
        <end position="671"/>
    </location>
</feature>
<dbReference type="GO" id="GO:0005604">
    <property type="term" value="C:basement membrane"/>
    <property type="evidence" value="ECO:0007669"/>
    <property type="project" value="UniProtKB-SubCell"/>
</dbReference>
<evidence type="ECO:0000259" key="16">
    <source>
        <dbReference type="PROSITE" id="PS51115"/>
    </source>
</evidence>
<feature type="domain" description="Laminin EGF-like" evidence="15">
    <location>
        <begin position="2004"/>
        <end position="2050"/>
    </location>
</feature>
<feature type="domain" description="Laminin G" evidence="14">
    <location>
        <begin position="2668"/>
        <end position="2852"/>
    </location>
</feature>
<dbReference type="EMBL" id="PZQS01000010">
    <property type="protein sequence ID" value="PVD23436.1"/>
    <property type="molecule type" value="Genomic_DNA"/>
</dbReference>
<keyword evidence="19" id="KW-1185">Reference proteome</keyword>
<dbReference type="Pfam" id="PF02210">
    <property type="entry name" value="Laminin_G_2"/>
    <property type="match status" value="4"/>
</dbReference>
<feature type="domain" description="Laminin N-terminal" evidence="17">
    <location>
        <begin position="31"/>
        <end position="283"/>
    </location>
</feature>
<dbReference type="InterPro" id="IPR001791">
    <property type="entry name" value="Laminin_G"/>
</dbReference>
<comment type="subcellular location">
    <subcellularLocation>
        <location evidence="1">Secreted</location>
        <location evidence="1">Extracellular space</location>
        <location evidence="1">Extracellular matrix</location>
        <location evidence="1">Basement membrane</location>
    </subcellularLocation>
</comment>
<dbReference type="PANTHER" id="PTHR10574:SF406">
    <property type="entry name" value="LAMININ SUBUNIT ALPHA 5"/>
    <property type="match status" value="1"/>
</dbReference>
<dbReference type="GO" id="GO:0007411">
    <property type="term" value="P:axon guidance"/>
    <property type="evidence" value="ECO:0007669"/>
    <property type="project" value="TreeGrafter"/>
</dbReference>
<evidence type="ECO:0000259" key="14">
    <source>
        <dbReference type="PROSITE" id="PS50025"/>
    </source>
</evidence>
<feature type="disulfide bond" evidence="11">
    <location>
        <begin position="2070"/>
        <end position="2079"/>
    </location>
</feature>
<feature type="disulfide bond" evidence="11">
    <location>
        <begin position="1442"/>
        <end position="1451"/>
    </location>
</feature>
<dbReference type="PANTHER" id="PTHR10574">
    <property type="entry name" value="NETRIN/LAMININ-RELATED"/>
    <property type="match status" value="1"/>
</dbReference>
<dbReference type="SUPFAM" id="SSF57196">
    <property type="entry name" value="EGF/Laminin"/>
    <property type="match status" value="20"/>
</dbReference>
<dbReference type="Gene3D" id="2.60.120.260">
    <property type="entry name" value="Galactose-binding domain-like"/>
    <property type="match status" value="1"/>
</dbReference>
<evidence type="ECO:0000313" key="19">
    <source>
        <dbReference type="Proteomes" id="UP000245119"/>
    </source>
</evidence>
<evidence type="ECO:0000256" key="2">
    <source>
        <dbReference type="ARBA" id="ARBA00022525"/>
    </source>
</evidence>
<feature type="disulfide bond" evidence="11">
    <location>
        <begin position="1940"/>
        <end position="1954"/>
    </location>
</feature>
<feature type="disulfide bond" evidence="11">
    <location>
        <begin position="506"/>
        <end position="523"/>
    </location>
</feature>
<feature type="disulfide bond" evidence="11">
    <location>
        <begin position="716"/>
        <end position="725"/>
    </location>
</feature>
<evidence type="ECO:0000259" key="17">
    <source>
        <dbReference type="PROSITE" id="PS51117"/>
    </source>
</evidence>
<dbReference type="InterPro" id="IPR000742">
    <property type="entry name" value="EGF"/>
</dbReference>
<dbReference type="SMART" id="SM00181">
    <property type="entry name" value="EGF"/>
    <property type="match status" value="13"/>
</dbReference>
<dbReference type="InterPro" id="IPR002049">
    <property type="entry name" value="LE_dom"/>
</dbReference>
<feature type="domain" description="Laminin EGF-like" evidence="15">
    <location>
        <begin position="641"/>
        <end position="686"/>
    </location>
</feature>
<feature type="compositionally biased region" description="Basic and acidic residues" evidence="13">
    <location>
        <begin position="2487"/>
        <end position="2499"/>
    </location>
</feature>
<feature type="disulfide bond" evidence="11">
    <location>
        <begin position="571"/>
        <end position="580"/>
    </location>
</feature>
<dbReference type="FunFam" id="2.10.25.10:FF:000034">
    <property type="entry name" value="Laminin subunit alpha 3"/>
    <property type="match status" value="2"/>
</dbReference>
<feature type="disulfide bond" evidence="10">
    <location>
        <begin position="3549"/>
        <end position="3576"/>
    </location>
</feature>
<feature type="domain" description="Laminin G" evidence="14">
    <location>
        <begin position="3402"/>
        <end position="3576"/>
    </location>
</feature>
<feature type="domain" description="Laminin EGF-like" evidence="15">
    <location>
        <begin position="2051"/>
        <end position="2096"/>
    </location>
</feature>
<dbReference type="Proteomes" id="UP000245119">
    <property type="component" value="Linkage Group LG10"/>
</dbReference>
<feature type="domain" description="Laminin EGF-like" evidence="15">
    <location>
        <begin position="1524"/>
        <end position="1568"/>
    </location>
</feature>
<dbReference type="Pfam" id="PF00055">
    <property type="entry name" value="Laminin_N"/>
    <property type="match status" value="1"/>
</dbReference>
<evidence type="ECO:0000256" key="6">
    <source>
        <dbReference type="ARBA" id="ARBA00022869"/>
    </source>
</evidence>
<evidence type="ECO:0000256" key="7">
    <source>
        <dbReference type="ARBA" id="ARBA00023157"/>
    </source>
</evidence>
<evidence type="ECO:0000256" key="1">
    <source>
        <dbReference type="ARBA" id="ARBA00004302"/>
    </source>
</evidence>
<dbReference type="InterPro" id="IPR008211">
    <property type="entry name" value="Laminin_N"/>
</dbReference>
<gene>
    <name evidence="18" type="ORF">C0Q70_16705</name>
</gene>
<dbReference type="PROSITE" id="PS01248">
    <property type="entry name" value="EGF_LAM_1"/>
    <property type="match status" value="8"/>
</dbReference>
<feature type="disulfide bond" evidence="11">
    <location>
        <begin position="2024"/>
        <end position="2033"/>
    </location>
</feature>
<evidence type="ECO:0008006" key="20">
    <source>
        <dbReference type="Google" id="ProtNLM"/>
    </source>
</evidence>
<dbReference type="PROSITE" id="PS50027">
    <property type="entry name" value="EGF_LAM_2"/>
    <property type="match status" value="17"/>
</dbReference>
<dbReference type="SUPFAM" id="SSF49899">
    <property type="entry name" value="Concanavalin A-like lectins/glucanases"/>
    <property type="match status" value="5"/>
</dbReference>
<feature type="domain" description="Laminin EGF-like" evidence="15">
    <location>
        <begin position="746"/>
        <end position="798"/>
    </location>
</feature>
<dbReference type="Pfam" id="PF00053">
    <property type="entry name" value="EGF_laminin"/>
    <property type="match status" value="20"/>
</dbReference>
<dbReference type="PROSITE" id="PS51117">
    <property type="entry name" value="LAMININ_NTER"/>
    <property type="match status" value="1"/>
</dbReference>
<protein>
    <recommendedName>
        <fullName evidence="20">Laminin subunit alpha</fullName>
    </recommendedName>
</protein>
<name>A0A2T7NQK2_POMCA</name>
<dbReference type="PRINTS" id="PR00011">
    <property type="entry name" value="EGFLAMININ"/>
</dbReference>
<feature type="disulfide bond" evidence="11">
    <location>
        <begin position="479"/>
        <end position="488"/>
    </location>
</feature>
<feature type="domain" description="Laminin EGF-like" evidence="15">
    <location>
        <begin position="596"/>
        <end position="640"/>
    </location>
</feature>
<dbReference type="FunFam" id="2.60.120.260:FF:000092">
    <property type="entry name" value="Laminin subunit alpha-3"/>
    <property type="match status" value="1"/>
</dbReference>
<feature type="domain" description="Laminin EGF-like" evidence="15">
    <location>
        <begin position="1799"/>
        <end position="1845"/>
    </location>
</feature>
<proteinExistence type="predicted"/>
<keyword evidence="2" id="KW-0964">Secreted</keyword>
<feature type="disulfide bond" evidence="11">
    <location>
        <begin position="1401"/>
        <end position="1410"/>
    </location>
</feature>
<feature type="disulfide bond" evidence="11">
    <location>
        <begin position="769"/>
        <end position="778"/>
    </location>
</feature>
<feature type="disulfide bond" evidence="11">
    <location>
        <begin position="504"/>
        <end position="516"/>
    </location>
</feature>
<evidence type="ECO:0000256" key="11">
    <source>
        <dbReference type="PROSITE-ProRule" id="PRU00460"/>
    </source>
</evidence>
<dbReference type="FunFam" id="2.10.25.10:FF:000106">
    <property type="entry name" value="Heparan sulfate proteoglycan 2"/>
    <property type="match status" value="1"/>
</dbReference>
<feature type="disulfide bond" evidence="11">
    <location>
        <begin position="458"/>
        <end position="470"/>
    </location>
</feature>
<keyword evidence="4" id="KW-0732">Signal</keyword>
<dbReference type="CDD" id="cd00110">
    <property type="entry name" value="LamG"/>
    <property type="match status" value="4"/>
</dbReference>
<evidence type="ECO:0000256" key="13">
    <source>
        <dbReference type="SAM" id="MobiDB-lite"/>
    </source>
</evidence>
<dbReference type="FunFam" id="2.10.25.10:FF:000011">
    <property type="entry name" value="Cadherin EGF LAG seven-pass G-type receptor"/>
    <property type="match status" value="2"/>
</dbReference>
<feature type="disulfide bond" evidence="11">
    <location>
        <begin position="1818"/>
        <end position="1827"/>
    </location>
</feature>